<proteinExistence type="predicted"/>
<evidence type="ECO:0000313" key="1">
    <source>
        <dbReference type="EMBL" id="KZN54680.1"/>
    </source>
</evidence>
<evidence type="ECO:0000313" key="2">
    <source>
        <dbReference type="Proteomes" id="UP000076587"/>
    </source>
</evidence>
<protein>
    <submittedName>
        <fullName evidence="1">Uncharacterized protein</fullName>
    </submittedName>
</protein>
<name>A0A167G9L7_9GAMM</name>
<dbReference type="Proteomes" id="UP000076587">
    <property type="component" value="Unassembled WGS sequence"/>
</dbReference>
<dbReference type="PATRIC" id="fig|1365253.3.peg.1042"/>
<comment type="caution">
    <text evidence="1">The sequence shown here is derived from an EMBL/GenBank/DDBJ whole genome shotgun (WGS) entry which is preliminary data.</text>
</comment>
<dbReference type="EMBL" id="AUXT01000064">
    <property type="protein sequence ID" value="KZN54680.1"/>
    <property type="molecule type" value="Genomic_DNA"/>
</dbReference>
<sequence length="46" mass="5719">MLYDYFLIIMWFDENEIDLMIVIINLMAKPKFYFLFGYFIDDLNLI</sequence>
<dbReference type="AlphaFoldDB" id="A0A167G9L7"/>
<reference evidence="1 2" key="1">
    <citation type="submission" date="2013-07" db="EMBL/GenBank/DDBJ databases">
        <title>Comparative Genomic and Metabolomic Analysis of Twelve Strains of Pseudoalteromonas luteoviolacea.</title>
        <authorList>
            <person name="Vynne N.G."/>
            <person name="Mansson M."/>
            <person name="Gram L."/>
        </authorList>
    </citation>
    <scope>NUCLEOTIDE SEQUENCE [LARGE SCALE GENOMIC DNA]</scope>
    <source>
        <strain evidence="1 2">NCIMB 1942</strain>
    </source>
</reference>
<gene>
    <name evidence="1" type="ORF">N482_24520</name>
</gene>
<organism evidence="1 2">
    <name type="scientific">Pseudoalteromonas luteoviolacea NCIMB 1942</name>
    <dbReference type="NCBI Taxonomy" id="1365253"/>
    <lineage>
        <taxon>Bacteria</taxon>
        <taxon>Pseudomonadati</taxon>
        <taxon>Pseudomonadota</taxon>
        <taxon>Gammaproteobacteria</taxon>
        <taxon>Alteromonadales</taxon>
        <taxon>Pseudoalteromonadaceae</taxon>
        <taxon>Pseudoalteromonas</taxon>
    </lineage>
</organism>
<accession>A0A167G9L7</accession>